<dbReference type="PANTHER" id="PTHR43431:SF7">
    <property type="entry name" value="OXIDOREDUCTASE, SHORT CHAIN DEHYDROGENASE_REDUCTASE FAMILY (AFU_ORTHOLOGUE AFUA_5G14000)"/>
    <property type="match status" value="1"/>
</dbReference>
<evidence type="ECO:0000313" key="1">
    <source>
        <dbReference type="EMBL" id="TDP97727.1"/>
    </source>
</evidence>
<dbReference type="RefSeq" id="WP_243754155.1">
    <property type="nucleotide sequence ID" value="NZ_SNXZ01000003.1"/>
</dbReference>
<sequence>MSPNNGPVLVLGAGPGLGMAVARRFGRAGQPVVLVSRSANRHAGYVRQLTAAGIDAMAIAADLHDLTAIADVVARATDRFGPIETVYYGPGAADPTARPAPIEETTVADVEAALRAMLLPAVAVTELVAPGMRQRRSGSLLFATGLASVVPLPMLGAFAPTSAALRTWALTLHTSLADDGVHVAALVLGGLIRGGDIHRHAVAAAPEAMTLPELDPEEIAEAAWRLTVERDQAEAVFNALTA</sequence>
<accession>A0A4R6SDH9</accession>
<dbReference type="SUPFAM" id="SSF51735">
    <property type="entry name" value="NAD(P)-binding Rossmann-fold domains"/>
    <property type="match status" value="1"/>
</dbReference>
<comment type="caution">
    <text evidence="1">The sequence shown here is derived from an EMBL/GenBank/DDBJ whole genome shotgun (WGS) entry which is preliminary data.</text>
</comment>
<proteinExistence type="predicted"/>
<dbReference type="PANTHER" id="PTHR43431">
    <property type="entry name" value="OXIDOREDUCTASE, SHORT CHAIN DEHYDROGENASE/REDUCTASE FAMILY (AFU_ORTHOLOGUE AFUA_5G14000)"/>
    <property type="match status" value="1"/>
</dbReference>
<dbReference type="Proteomes" id="UP000295444">
    <property type="component" value="Unassembled WGS sequence"/>
</dbReference>
<dbReference type="AlphaFoldDB" id="A0A4R6SDH9"/>
<protein>
    <submittedName>
        <fullName evidence="1">Short-subunit dehydrogenase</fullName>
    </submittedName>
</protein>
<reference evidence="1 2" key="1">
    <citation type="submission" date="2019-03" db="EMBL/GenBank/DDBJ databases">
        <title>Genomic Encyclopedia of Type Strains, Phase IV (KMG-IV): sequencing the most valuable type-strain genomes for metagenomic binning, comparative biology and taxonomic classification.</title>
        <authorList>
            <person name="Goeker M."/>
        </authorList>
    </citation>
    <scope>NUCLEOTIDE SEQUENCE [LARGE SCALE GENOMIC DNA]</scope>
    <source>
        <strain evidence="1 2">DSM 45361</strain>
    </source>
</reference>
<dbReference type="InterPro" id="IPR002347">
    <property type="entry name" value="SDR_fam"/>
</dbReference>
<dbReference type="InterPro" id="IPR036291">
    <property type="entry name" value="NAD(P)-bd_dom_sf"/>
</dbReference>
<name>A0A4R6SDH9_LABRH</name>
<dbReference type="Pfam" id="PF00106">
    <property type="entry name" value="adh_short"/>
    <property type="match status" value="1"/>
</dbReference>
<dbReference type="EMBL" id="SNXZ01000003">
    <property type="protein sequence ID" value="TDP97727.1"/>
    <property type="molecule type" value="Genomic_DNA"/>
</dbReference>
<dbReference type="Gene3D" id="3.40.50.720">
    <property type="entry name" value="NAD(P)-binding Rossmann-like Domain"/>
    <property type="match status" value="1"/>
</dbReference>
<evidence type="ECO:0000313" key="2">
    <source>
        <dbReference type="Proteomes" id="UP000295444"/>
    </source>
</evidence>
<gene>
    <name evidence="1" type="ORF">EV186_103691</name>
</gene>
<keyword evidence="2" id="KW-1185">Reference proteome</keyword>
<organism evidence="1 2">
    <name type="scientific">Labedaea rhizosphaerae</name>
    <dbReference type="NCBI Taxonomy" id="598644"/>
    <lineage>
        <taxon>Bacteria</taxon>
        <taxon>Bacillati</taxon>
        <taxon>Actinomycetota</taxon>
        <taxon>Actinomycetes</taxon>
        <taxon>Pseudonocardiales</taxon>
        <taxon>Pseudonocardiaceae</taxon>
        <taxon>Labedaea</taxon>
    </lineage>
</organism>